<dbReference type="PANTHER" id="PTHR12674:SF2">
    <property type="entry name" value="PREFOLDIN SUBUNIT 5"/>
    <property type="match status" value="1"/>
</dbReference>
<organism evidence="3 4">
    <name type="scientific">Cloeon dipterum</name>
    <dbReference type="NCBI Taxonomy" id="197152"/>
    <lineage>
        <taxon>Eukaryota</taxon>
        <taxon>Metazoa</taxon>
        <taxon>Ecdysozoa</taxon>
        <taxon>Arthropoda</taxon>
        <taxon>Hexapoda</taxon>
        <taxon>Insecta</taxon>
        <taxon>Pterygota</taxon>
        <taxon>Palaeoptera</taxon>
        <taxon>Ephemeroptera</taxon>
        <taxon>Pisciforma</taxon>
        <taxon>Baetidae</taxon>
        <taxon>Cloeon</taxon>
    </lineage>
</organism>
<evidence type="ECO:0000256" key="1">
    <source>
        <dbReference type="ARBA" id="ARBA00010048"/>
    </source>
</evidence>
<name>A0A8S1E264_9INSE</name>
<keyword evidence="4" id="KW-1185">Reference proteome</keyword>
<dbReference type="EMBL" id="CADEPI010000469">
    <property type="protein sequence ID" value="CAB3386317.1"/>
    <property type="molecule type" value="Genomic_DNA"/>
</dbReference>
<evidence type="ECO:0000313" key="4">
    <source>
        <dbReference type="Proteomes" id="UP000494165"/>
    </source>
</evidence>
<dbReference type="Proteomes" id="UP000494165">
    <property type="component" value="Unassembled WGS sequence"/>
</dbReference>
<dbReference type="SUPFAM" id="SSF46579">
    <property type="entry name" value="Prefoldin"/>
    <property type="match status" value="1"/>
</dbReference>
<reference evidence="3 4" key="1">
    <citation type="submission" date="2020-04" db="EMBL/GenBank/DDBJ databases">
        <authorList>
            <person name="Alioto T."/>
            <person name="Alioto T."/>
            <person name="Gomez Garrido J."/>
        </authorList>
    </citation>
    <scope>NUCLEOTIDE SEQUENCE [LARGE SCALE GENOMIC DNA]</scope>
</reference>
<dbReference type="GO" id="GO:1990113">
    <property type="term" value="P:RNA polymerase I assembly"/>
    <property type="evidence" value="ECO:0007669"/>
    <property type="project" value="TreeGrafter"/>
</dbReference>
<evidence type="ECO:0008006" key="5">
    <source>
        <dbReference type="Google" id="ProtNLM"/>
    </source>
</evidence>
<dbReference type="CDD" id="cd23157">
    <property type="entry name" value="Prefoldin_5"/>
    <property type="match status" value="1"/>
</dbReference>
<dbReference type="PANTHER" id="PTHR12674">
    <property type="entry name" value="PREFOLDIN SUBUNIT 5"/>
    <property type="match status" value="1"/>
</dbReference>
<dbReference type="InterPro" id="IPR004127">
    <property type="entry name" value="Prefoldin_subunit_alpha"/>
</dbReference>
<dbReference type="NCBIfam" id="TIGR00293">
    <property type="entry name" value="prefoldin subunit alpha"/>
    <property type="match status" value="1"/>
</dbReference>
<dbReference type="InterPro" id="IPR011599">
    <property type="entry name" value="PFD_alpha_archaea"/>
</dbReference>
<proteinExistence type="inferred from homology"/>
<evidence type="ECO:0000256" key="2">
    <source>
        <dbReference type="ARBA" id="ARBA00023186"/>
    </source>
</evidence>
<dbReference type="AlphaFoldDB" id="A0A8S1E264"/>
<evidence type="ECO:0000313" key="3">
    <source>
        <dbReference type="EMBL" id="CAB3386317.1"/>
    </source>
</evidence>
<dbReference type="GO" id="GO:1990115">
    <property type="term" value="P:RNA polymerase III assembly"/>
    <property type="evidence" value="ECO:0007669"/>
    <property type="project" value="TreeGrafter"/>
</dbReference>
<sequence length="165" mass="18133">MASKNVSAAVQEIEIGPHLGLPQLNNIKNGLEQELSLMQESLTTLKMAQQKFQQSADCMERIKPGSDGKDILVPLTGSMYVAGKLKDTDSILINIGTGYYVEKDAEGAKDYFNRKVKFVTEQMEKIQAIGIEKNKIRETIAEMMQGMVAQMAKQVGTASSQTQTS</sequence>
<dbReference type="GO" id="GO:0005737">
    <property type="term" value="C:cytoplasm"/>
    <property type="evidence" value="ECO:0007669"/>
    <property type="project" value="TreeGrafter"/>
</dbReference>
<dbReference type="Gene3D" id="1.10.287.370">
    <property type="match status" value="1"/>
</dbReference>
<comment type="similarity">
    <text evidence="1">Belongs to the prefoldin subunit alpha family.</text>
</comment>
<accession>A0A8S1E264</accession>
<dbReference type="GO" id="GO:0006457">
    <property type="term" value="P:protein folding"/>
    <property type="evidence" value="ECO:0007669"/>
    <property type="project" value="InterPro"/>
</dbReference>
<dbReference type="GO" id="GO:0016272">
    <property type="term" value="C:prefoldin complex"/>
    <property type="evidence" value="ECO:0007669"/>
    <property type="project" value="InterPro"/>
</dbReference>
<dbReference type="Pfam" id="PF02996">
    <property type="entry name" value="Prefoldin"/>
    <property type="match status" value="1"/>
</dbReference>
<protein>
    <recommendedName>
        <fullName evidence="5">Prefoldin subunit 5</fullName>
    </recommendedName>
</protein>
<dbReference type="GO" id="GO:0051082">
    <property type="term" value="F:unfolded protein binding"/>
    <property type="evidence" value="ECO:0007669"/>
    <property type="project" value="InterPro"/>
</dbReference>
<keyword evidence="2" id="KW-0143">Chaperone</keyword>
<dbReference type="GO" id="GO:1990114">
    <property type="term" value="P:RNA polymerase II core complex assembly"/>
    <property type="evidence" value="ECO:0007669"/>
    <property type="project" value="TreeGrafter"/>
</dbReference>
<gene>
    <name evidence="3" type="ORF">CLODIP_2_CD05952</name>
</gene>
<dbReference type="InterPro" id="IPR009053">
    <property type="entry name" value="Prefoldin"/>
</dbReference>
<comment type="caution">
    <text evidence="3">The sequence shown here is derived from an EMBL/GenBank/DDBJ whole genome shotgun (WGS) entry which is preliminary data.</text>
</comment>
<dbReference type="FunFam" id="1.10.287.370:FF:000004">
    <property type="entry name" value="Probable prefoldin subunit 5"/>
    <property type="match status" value="1"/>
</dbReference>
<dbReference type="OrthoDB" id="10267474at2759"/>